<accession>A0AA49X7M7</accession>
<evidence type="ECO:0000259" key="4">
    <source>
        <dbReference type="PROSITE" id="PS51005"/>
    </source>
</evidence>
<dbReference type="InterPro" id="IPR003441">
    <property type="entry name" value="NAC-dom"/>
</dbReference>
<evidence type="ECO:0000256" key="3">
    <source>
        <dbReference type="ARBA" id="ARBA00023242"/>
    </source>
</evidence>
<dbReference type="SUPFAM" id="SSF101941">
    <property type="entry name" value="NAC domain"/>
    <property type="match status" value="1"/>
</dbReference>
<dbReference type="AlphaFoldDB" id="A0AA49X7M7"/>
<dbReference type="EMBL" id="OQ941822">
    <property type="protein sequence ID" value="WLM68362.1"/>
    <property type="molecule type" value="mRNA"/>
</dbReference>
<proteinExistence type="evidence at transcript level"/>
<reference evidence="5" key="1">
    <citation type="submission" date="2023-05" db="EMBL/GenBank/DDBJ databases">
        <authorList>
            <person name="Cao Q."/>
        </authorList>
    </citation>
    <scope>NUCLEOTIDE SEQUENCE</scope>
</reference>
<dbReference type="GO" id="GO:0003677">
    <property type="term" value="F:DNA binding"/>
    <property type="evidence" value="ECO:0007669"/>
    <property type="project" value="InterPro"/>
</dbReference>
<evidence type="ECO:0000313" key="5">
    <source>
        <dbReference type="EMBL" id="WLM68362.1"/>
    </source>
</evidence>
<evidence type="ECO:0000256" key="2">
    <source>
        <dbReference type="ARBA" id="ARBA00023163"/>
    </source>
</evidence>
<keyword evidence="3" id="KW-0539">Nucleus</keyword>
<dbReference type="InterPro" id="IPR036093">
    <property type="entry name" value="NAC_dom_sf"/>
</dbReference>
<evidence type="ECO:0000256" key="1">
    <source>
        <dbReference type="ARBA" id="ARBA00023015"/>
    </source>
</evidence>
<sequence>MLDELYNDGKVQGELMGFPGFRFYPTEQELVGFYLKKRAQGGHPLNLDIIIPTLDLYQYDPWQLPGLANDVGEKQWFFFVPRDHKKSCSRPNRLTVSGYWKATGSDRAVRNDRLQCIGLKKILVFYKGKAPLGQRTEWIMNEYRMPDFRSSAHKMKDVVLCRIYRKAVSQKSMEERAMPDYVQREEPIVSRDELYEEKSHSTTVHGSFQISNPVMTESTEVSSLRYDENQKAVWSSALGTTDEEEGSLFECLESIMFCEESMALKNPKSYIKPAQLELPKLSLDCLLSQPIASPFSLLSSPSMFHICK</sequence>
<dbReference type="PROSITE" id="PS51005">
    <property type="entry name" value="NAC"/>
    <property type="match status" value="1"/>
</dbReference>
<feature type="domain" description="NAC" evidence="4">
    <location>
        <begin position="17"/>
        <end position="166"/>
    </location>
</feature>
<protein>
    <submittedName>
        <fullName evidence="5">NAC family transcription factor 10</fullName>
    </submittedName>
</protein>
<dbReference type="Gene3D" id="2.170.150.80">
    <property type="entry name" value="NAC domain"/>
    <property type="match status" value="1"/>
</dbReference>
<dbReference type="SMR" id="A0AA49X7M7"/>
<dbReference type="PANTHER" id="PTHR31744">
    <property type="entry name" value="PROTEIN CUP-SHAPED COTYLEDON 2-RELATED"/>
    <property type="match status" value="1"/>
</dbReference>
<dbReference type="Pfam" id="PF02365">
    <property type="entry name" value="NAM"/>
    <property type="match status" value="1"/>
</dbReference>
<dbReference type="PANTHER" id="PTHR31744:SF194">
    <property type="entry name" value="OS01G0888300 PROTEIN"/>
    <property type="match status" value="1"/>
</dbReference>
<name>A0AA49X7M7_9CONI</name>
<keyword evidence="2" id="KW-0804">Transcription</keyword>
<organism evidence="5">
    <name type="scientific">Larix gmelinii var. olgensis</name>
    <dbReference type="NCBI Taxonomy" id="188928"/>
    <lineage>
        <taxon>Eukaryota</taxon>
        <taxon>Viridiplantae</taxon>
        <taxon>Streptophyta</taxon>
        <taxon>Embryophyta</taxon>
        <taxon>Tracheophyta</taxon>
        <taxon>Spermatophyta</taxon>
        <taxon>Pinopsida</taxon>
        <taxon>Pinidae</taxon>
        <taxon>Conifers I</taxon>
        <taxon>Pinales</taxon>
        <taxon>Pinaceae</taxon>
        <taxon>Larix</taxon>
    </lineage>
</organism>
<keyword evidence="1" id="KW-0805">Transcription regulation</keyword>
<dbReference type="GO" id="GO:0006355">
    <property type="term" value="P:regulation of DNA-templated transcription"/>
    <property type="evidence" value="ECO:0007669"/>
    <property type="project" value="InterPro"/>
</dbReference>